<proteinExistence type="predicted"/>
<organism evidence="2 3">
    <name type="scientific">Lentzea indica</name>
    <dbReference type="NCBI Taxonomy" id="2604800"/>
    <lineage>
        <taxon>Bacteria</taxon>
        <taxon>Bacillati</taxon>
        <taxon>Actinomycetota</taxon>
        <taxon>Actinomycetes</taxon>
        <taxon>Pseudonocardiales</taxon>
        <taxon>Pseudonocardiaceae</taxon>
        <taxon>Lentzea</taxon>
    </lineage>
</organism>
<dbReference type="RefSeq" id="WP_167978082.1">
    <property type="nucleotide sequence ID" value="NZ_VSRL01000174.1"/>
</dbReference>
<protein>
    <submittedName>
        <fullName evidence="2">DUF397 domain-containing protein</fullName>
    </submittedName>
</protein>
<sequence length="53" mass="5896">MSTWRKSSYSPDQQDCVEVGRGVGIRDSKAPTTHLPVSDKAWSAFLTEVKADR</sequence>
<reference evidence="2 3" key="1">
    <citation type="submission" date="2019-08" db="EMBL/GenBank/DDBJ databases">
        <title>Lentzea from Indian Himalayas.</title>
        <authorList>
            <person name="Mandal S."/>
            <person name="Mallick Gupta A."/>
            <person name="Maiti P.K."/>
            <person name="Sarkar J."/>
            <person name="Mandal S."/>
        </authorList>
    </citation>
    <scope>NUCLEOTIDE SEQUENCE [LARGE SCALE GENOMIC DNA]</scope>
    <source>
        <strain evidence="2 3">PSKA42</strain>
    </source>
</reference>
<accession>A0ABX1FRR1</accession>
<comment type="caution">
    <text evidence="2">The sequence shown here is derived from an EMBL/GenBank/DDBJ whole genome shotgun (WGS) entry which is preliminary data.</text>
</comment>
<evidence type="ECO:0000259" key="1">
    <source>
        <dbReference type="Pfam" id="PF04149"/>
    </source>
</evidence>
<dbReference type="InterPro" id="IPR007278">
    <property type="entry name" value="DUF397"/>
</dbReference>
<dbReference type="EMBL" id="VSRL01000174">
    <property type="protein sequence ID" value="NKE61437.1"/>
    <property type="molecule type" value="Genomic_DNA"/>
</dbReference>
<evidence type="ECO:0000313" key="3">
    <source>
        <dbReference type="Proteomes" id="UP001515943"/>
    </source>
</evidence>
<evidence type="ECO:0000313" key="2">
    <source>
        <dbReference type="EMBL" id="NKE61437.1"/>
    </source>
</evidence>
<name>A0ABX1FRR1_9PSEU</name>
<dbReference type="Pfam" id="PF04149">
    <property type="entry name" value="DUF397"/>
    <property type="match status" value="1"/>
</dbReference>
<dbReference type="Proteomes" id="UP001515943">
    <property type="component" value="Unassembled WGS sequence"/>
</dbReference>
<feature type="domain" description="DUF397" evidence="1">
    <location>
        <begin position="3"/>
        <end position="50"/>
    </location>
</feature>
<keyword evidence="3" id="KW-1185">Reference proteome</keyword>
<gene>
    <name evidence="2" type="ORF">FXN61_33620</name>
</gene>